<accession>A0ABS3D3Z5</accession>
<sequence>MHDTTQTEATPRTTRVLLVDDNEELRELLGGYLTRFNIASEAVGNGAAMRLALAGGHFDAVILDLMLP</sequence>
<dbReference type="SUPFAM" id="SSF52172">
    <property type="entry name" value="CheY-like"/>
    <property type="match status" value="1"/>
</dbReference>
<keyword evidence="4" id="KW-1185">Reference proteome</keyword>
<evidence type="ECO:0000313" key="3">
    <source>
        <dbReference type="EMBL" id="MBN7823360.1"/>
    </source>
</evidence>
<reference evidence="3 4" key="1">
    <citation type="submission" date="2021-03" db="EMBL/GenBank/DDBJ databases">
        <title>novel species isolated from a fishpond in China.</title>
        <authorList>
            <person name="Lu H."/>
            <person name="Cai Z."/>
        </authorList>
    </citation>
    <scope>NUCLEOTIDE SEQUENCE [LARGE SCALE GENOMIC DNA]</scope>
    <source>
        <strain evidence="3 4">Y57</strain>
    </source>
</reference>
<comment type="caution">
    <text evidence="3">The sequence shown here is derived from an EMBL/GenBank/DDBJ whole genome shotgun (WGS) entry which is preliminary data.</text>
</comment>
<dbReference type="InterPro" id="IPR011006">
    <property type="entry name" value="CheY-like_superfamily"/>
</dbReference>
<dbReference type="Gene3D" id="3.40.50.2300">
    <property type="match status" value="1"/>
</dbReference>
<name>A0ABS3D3Z5_9ALTE</name>
<evidence type="ECO:0000313" key="4">
    <source>
        <dbReference type="Proteomes" id="UP000663992"/>
    </source>
</evidence>
<feature type="domain" description="Response regulatory" evidence="2">
    <location>
        <begin position="15"/>
        <end position="68"/>
    </location>
</feature>
<gene>
    <name evidence="3" type="ORF">J0A65_26070</name>
</gene>
<feature type="modified residue" description="4-aspartylphosphate" evidence="1">
    <location>
        <position position="64"/>
    </location>
</feature>
<keyword evidence="1" id="KW-0597">Phosphoprotein</keyword>
<evidence type="ECO:0000256" key="1">
    <source>
        <dbReference type="PROSITE-ProRule" id="PRU00169"/>
    </source>
</evidence>
<dbReference type="EMBL" id="JAFKCS010000645">
    <property type="protein sequence ID" value="MBN7823360.1"/>
    <property type="molecule type" value="Genomic_DNA"/>
</dbReference>
<dbReference type="InterPro" id="IPR001789">
    <property type="entry name" value="Sig_transdc_resp-reg_receiver"/>
</dbReference>
<feature type="non-terminal residue" evidence="3">
    <location>
        <position position="68"/>
    </location>
</feature>
<protein>
    <submittedName>
        <fullName evidence="3">Response regulator</fullName>
    </submittedName>
</protein>
<dbReference type="Proteomes" id="UP000663992">
    <property type="component" value="Unassembled WGS sequence"/>
</dbReference>
<dbReference type="PROSITE" id="PS50110">
    <property type="entry name" value="RESPONSE_REGULATORY"/>
    <property type="match status" value="1"/>
</dbReference>
<organism evidence="3 4">
    <name type="scientific">Bowmanella yangjiangensis</name>
    <dbReference type="NCBI Taxonomy" id="2811230"/>
    <lineage>
        <taxon>Bacteria</taxon>
        <taxon>Pseudomonadati</taxon>
        <taxon>Pseudomonadota</taxon>
        <taxon>Gammaproteobacteria</taxon>
        <taxon>Alteromonadales</taxon>
        <taxon>Alteromonadaceae</taxon>
        <taxon>Bowmanella</taxon>
    </lineage>
</organism>
<evidence type="ECO:0000259" key="2">
    <source>
        <dbReference type="PROSITE" id="PS50110"/>
    </source>
</evidence>
<proteinExistence type="predicted"/>